<reference evidence="1 2" key="1">
    <citation type="journal article" date="2020" name="Mol. Plant">
        <title>The Chromosome-Based Rubber Tree Genome Provides New Insights into Spurge Genome Evolution and Rubber Biosynthesis.</title>
        <authorList>
            <person name="Liu J."/>
            <person name="Shi C."/>
            <person name="Shi C.C."/>
            <person name="Li W."/>
            <person name="Zhang Q.J."/>
            <person name="Zhang Y."/>
            <person name="Li K."/>
            <person name="Lu H.F."/>
            <person name="Shi C."/>
            <person name="Zhu S.T."/>
            <person name="Xiao Z.Y."/>
            <person name="Nan H."/>
            <person name="Yue Y."/>
            <person name="Zhu X.G."/>
            <person name="Wu Y."/>
            <person name="Hong X.N."/>
            <person name="Fan G.Y."/>
            <person name="Tong Y."/>
            <person name="Zhang D."/>
            <person name="Mao C.L."/>
            <person name="Liu Y.L."/>
            <person name="Hao S.J."/>
            <person name="Liu W.Q."/>
            <person name="Lv M.Q."/>
            <person name="Zhang H.B."/>
            <person name="Liu Y."/>
            <person name="Hu-Tang G.R."/>
            <person name="Wang J.P."/>
            <person name="Wang J.H."/>
            <person name="Sun Y.H."/>
            <person name="Ni S.B."/>
            <person name="Chen W.B."/>
            <person name="Zhang X.C."/>
            <person name="Jiao Y.N."/>
            <person name="Eichler E.E."/>
            <person name="Li G.H."/>
            <person name="Liu X."/>
            <person name="Gao L.Z."/>
        </authorList>
    </citation>
    <scope>NUCLEOTIDE SEQUENCE [LARGE SCALE GENOMIC DNA]</scope>
    <source>
        <strain evidence="2">cv. GT1</strain>
        <tissue evidence="1">Leaf</tissue>
    </source>
</reference>
<dbReference type="EMBL" id="JAAGAX010000009">
    <property type="protein sequence ID" value="KAF2302946.1"/>
    <property type="molecule type" value="Genomic_DNA"/>
</dbReference>
<sequence length="211" mass="23842">MGDGLSPLDCDIDVLTTCQHAKLEGDVLTTCQHAELEGEVDVYVEDLTMDELKENLEEKLRTRNQKFEHGEQSGITRRNLIKLGHYGVDNASPSEVDMGNNGVDVRDNDVESGKLNKAEVEYVVAHGISQGEEQNETENFHAQTVAEDQVNDDVITEDGREEHVSDKHFNVREEEENDKVHREERAQGDLVDIEYDIKDGDEDVQQVLHEV</sequence>
<comment type="caution">
    <text evidence="1">The sequence shown here is derived from an EMBL/GenBank/DDBJ whole genome shotgun (WGS) entry which is preliminary data.</text>
</comment>
<evidence type="ECO:0000313" key="2">
    <source>
        <dbReference type="Proteomes" id="UP000467840"/>
    </source>
</evidence>
<name>A0A6A6LSB2_HEVBR</name>
<proteinExistence type="predicted"/>
<evidence type="ECO:0000313" key="1">
    <source>
        <dbReference type="EMBL" id="KAF2302946.1"/>
    </source>
</evidence>
<accession>A0A6A6LSB2</accession>
<keyword evidence="2" id="KW-1185">Reference proteome</keyword>
<dbReference type="Proteomes" id="UP000467840">
    <property type="component" value="Chromosome 16"/>
</dbReference>
<gene>
    <name evidence="1" type="ORF">GH714_011731</name>
</gene>
<organism evidence="1 2">
    <name type="scientific">Hevea brasiliensis</name>
    <name type="common">Para rubber tree</name>
    <name type="synonym">Siphonia brasiliensis</name>
    <dbReference type="NCBI Taxonomy" id="3981"/>
    <lineage>
        <taxon>Eukaryota</taxon>
        <taxon>Viridiplantae</taxon>
        <taxon>Streptophyta</taxon>
        <taxon>Embryophyta</taxon>
        <taxon>Tracheophyta</taxon>
        <taxon>Spermatophyta</taxon>
        <taxon>Magnoliopsida</taxon>
        <taxon>eudicotyledons</taxon>
        <taxon>Gunneridae</taxon>
        <taxon>Pentapetalae</taxon>
        <taxon>rosids</taxon>
        <taxon>fabids</taxon>
        <taxon>Malpighiales</taxon>
        <taxon>Euphorbiaceae</taxon>
        <taxon>Crotonoideae</taxon>
        <taxon>Micrandreae</taxon>
        <taxon>Hevea</taxon>
    </lineage>
</organism>
<protein>
    <submittedName>
        <fullName evidence="1">Uncharacterized protein</fullName>
    </submittedName>
</protein>
<dbReference type="AlphaFoldDB" id="A0A6A6LSB2"/>